<name>A0A1I6QW90_9PSEU</name>
<gene>
    <name evidence="5" type="ORF">SAMN05660874_01994</name>
</gene>
<evidence type="ECO:0000313" key="5">
    <source>
        <dbReference type="EMBL" id="SFS56787.1"/>
    </source>
</evidence>
<dbReference type="InterPro" id="IPR025734">
    <property type="entry name" value="EspG"/>
</dbReference>
<dbReference type="STRING" id="95161.SAMN05660874_01994"/>
<keyword evidence="4" id="KW-0143">Chaperone</keyword>
<sequence length="241" mass="26009">MVETITLSAPAVDLLGEQLNLAVRQYPFELPRIAELPEDRNQVAQRVWQELESTGLARNGRPEPEVEDALYLLCSSEVSIAASGLLDVRAGYRLAARVVATGEVGVLGVFDGRGMRMTFLSPSTLPRTAADLLPDAPVGSGPALRAVADRRGGMPADADIEGLPELRAVTSRPKFRFGHFVVAGARRARVPHLIWFDTDQGRYAMQGERVDGQDAVACQPADKPTIAAEIATLVERARQLG</sequence>
<keyword evidence="6" id="KW-1185">Reference proteome</keyword>
<accession>A0A1I6QW90</accession>
<dbReference type="Pfam" id="PF14011">
    <property type="entry name" value="ESX-1_EspG"/>
    <property type="match status" value="1"/>
</dbReference>
<evidence type="ECO:0000256" key="3">
    <source>
        <dbReference type="ARBA" id="ARBA00022490"/>
    </source>
</evidence>
<dbReference type="Proteomes" id="UP000198852">
    <property type="component" value="Unassembled WGS sequence"/>
</dbReference>
<comment type="similarity">
    <text evidence="2">Belongs to the EspG family.</text>
</comment>
<dbReference type="AlphaFoldDB" id="A0A1I6QW90"/>
<proteinExistence type="inferred from homology"/>
<evidence type="ECO:0000256" key="2">
    <source>
        <dbReference type="ARBA" id="ARBA00006411"/>
    </source>
</evidence>
<evidence type="ECO:0000313" key="6">
    <source>
        <dbReference type="Proteomes" id="UP000198852"/>
    </source>
</evidence>
<organism evidence="5 6">
    <name type="scientific">Saccharopolyspora flava</name>
    <dbReference type="NCBI Taxonomy" id="95161"/>
    <lineage>
        <taxon>Bacteria</taxon>
        <taxon>Bacillati</taxon>
        <taxon>Actinomycetota</taxon>
        <taxon>Actinomycetes</taxon>
        <taxon>Pseudonocardiales</taxon>
        <taxon>Pseudonocardiaceae</taxon>
        <taxon>Saccharopolyspora</taxon>
    </lineage>
</organism>
<reference evidence="6" key="1">
    <citation type="submission" date="2016-10" db="EMBL/GenBank/DDBJ databases">
        <authorList>
            <person name="Varghese N."/>
            <person name="Submissions S."/>
        </authorList>
    </citation>
    <scope>NUCLEOTIDE SEQUENCE [LARGE SCALE GENOMIC DNA]</scope>
    <source>
        <strain evidence="6">DSM 44771</strain>
    </source>
</reference>
<evidence type="ECO:0000256" key="1">
    <source>
        <dbReference type="ARBA" id="ARBA00004496"/>
    </source>
</evidence>
<dbReference type="EMBL" id="FOZX01000002">
    <property type="protein sequence ID" value="SFS56787.1"/>
    <property type="molecule type" value="Genomic_DNA"/>
</dbReference>
<dbReference type="RefSeq" id="WP_093415508.1">
    <property type="nucleotide sequence ID" value="NZ_FOZX01000002.1"/>
</dbReference>
<keyword evidence="3" id="KW-0963">Cytoplasm</keyword>
<comment type="subcellular location">
    <subcellularLocation>
        <location evidence="1">Cytoplasm</location>
    </subcellularLocation>
</comment>
<protein>
    <submittedName>
        <fullName evidence="5">EspG family protein</fullName>
    </submittedName>
</protein>
<dbReference type="OrthoDB" id="5175124at2"/>
<evidence type="ECO:0000256" key="4">
    <source>
        <dbReference type="ARBA" id="ARBA00023186"/>
    </source>
</evidence>